<evidence type="ECO:0000256" key="2">
    <source>
        <dbReference type="ARBA" id="ARBA00004814"/>
    </source>
</evidence>
<dbReference type="PANTHER" id="PTHR10742">
    <property type="entry name" value="FLAVIN MONOAMINE OXIDASE"/>
    <property type="match status" value="1"/>
</dbReference>
<comment type="cofactor">
    <cofactor evidence="1">
        <name>FAD</name>
        <dbReference type="ChEBI" id="CHEBI:57692"/>
    </cofactor>
</comment>
<dbReference type="InterPro" id="IPR050281">
    <property type="entry name" value="Flavin_monoamine_oxidase"/>
</dbReference>
<evidence type="ECO:0000313" key="11">
    <source>
        <dbReference type="Proteomes" id="UP000653343"/>
    </source>
</evidence>
<dbReference type="Pfam" id="PF01593">
    <property type="entry name" value="Amino_oxidase"/>
    <property type="match status" value="1"/>
</dbReference>
<keyword evidence="11" id="KW-1185">Reference proteome</keyword>
<accession>A0ABQ2XY03</accession>
<dbReference type="InterPro" id="IPR001613">
    <property type="entry name" value="Flavin_amine_oxidase"/>
</dbReference>
<dbReference type="SUPFAM" id="SSF54373">
    <property type="entry name" value="FAD-linked reductases, C-terminal domain"/>
    <property type="match status" value="1"/>
</dbReference>
<name>A0ABQ2XY03_9BURK</name>
<reference evidence="11" key="1">
    <citation type="journal article" date="2019" name="Int. J. Syst. Evol. Microbiol.">
        <title>The Global Catalogue of Microorganisms (GCM) 10K type strain sequencing project: providing services to taxonomists for standard genome sequencing and annotation.</title>
        <authorList>
            <consortium name="The Broad Institute Genomics Platform"/>
            <consortium name="The Broad Institute Genome Sequencing Center for Infectious Disease"/>
            <person name="Wu L."/>
            <person name="Ma J."/>
        </authorList>
    </citation>
    <scope>NUCLEOTIDE SEQUENCE [LARGE SCALE GENOMIC DNA]</scope>
    <source>
        <strain evidence="11">KCTC 23917</strain>
    </source>
</reference>
<comment type="similarity">
    <text evidence="3">Belongs to the tryptophan 2-monooxygenase family.</text>
</comment>
<dbReference type="RefSeq" id="WP_189356206.1">
    <property type="nucleotide sequence ID" value="NZ_BMYU01000002.1"/>
</dbReference>
<dbReference type="EC" id="1.13.12.3" evidence="4"/>
<evidence type="ECO:0000256" key="6">
    <source>
        <dbReference type="ARBA" id="ARBA00023002"/>
    </source>
</evidence>
<keyword evidence="7" id="KW-0073">Auxin biosynthesis</keyword>
<evidence type="ECO:0000256" key="5">
    <source>
        <dbReference type="ARBA" id="ARBA00017871"/>
    </source>
</evidence>
<dbReference type="Proteomes" id="UP000653343">
    <property type="component" value="Unassembled WGS sequence"/>
</dbReference>
<evidence type="ECO:0000256" key="1">
    <source>
        <dbReference type="ARBA" id="ARBA00001974"/>
    </source>
</evidence>
<comment type="pathway">
    <text evidence="2">Plant hormone metabolism; auxin biosynthesis.</text>
</comment>
<evidence type="ECO:0000256" key="4">
    <source>
        <dbReference type="ARBA" id="ARBA00012535"/>
    </source>
</evidence>
<dbReference type="InterPro" id="IPR036188">
    <property type="entry name" value="FAD/NAD-bd_sf"/>
</dbReference>
<comment type="catalytic activity">
    <reaction evidence="8">
        <text>L-tryptophan + O2 = indole-3-acetamide + CO2 + H2O</text>
        <dbReference type="Rhea" id="RHEA:16165"/>
        <dbReference type="ChEBI" id="CHEBI:15377"/>
        <dbReference type="ChEBI" id="CHEBI:15379"/>
        <dbReference type="ChEBI" id="CHEBI:16031"/>
        <dbReference type="ChEBI" id="CHEBI:16526"/>
        <dbReference type="ChEBI" id="CHEBI:57912"/>
        <dbReference type="EC" id="1.13.12.3"/>
    </reaction>
</comment>
<dbReference type="InterPro" id="IPR002937">
    <property type="entry name" value="Amino_oxidase"/>
</dbReference>
<keyword evidence="6" id="KW-0560">Oxidoreductase</keyword>
<proteinExistence type="inferred from homology"/>
<evidence type="ECO:0000256" key="3">
    <source>
        <dbReference type="ARBA" id="ARBA00005833"/>
    </source>
</evidence>
<sequence length="467" mass="49557">MKRREFLAMAGGLALAGCGGAGGDGQSGGQTGGGTPPAALPVIVIGAGIAGLATARQLADAGKKVVVLEARNRLGGRIHTSSKWVDAPLDLGATWIHGDGAANPLTGLAQKAAARTTTTSFARDTAYDADGHILISAEQATMTRLRTEIRAAVTAYQESTSDAPLRDAIYRGVDYANKVPFEQRLTDHLINTTYEHEYSGPATELSALNFDSDSRFTGDERLFLDGYGVLTSYLAKGLDVRLEQVVSAINYSNETVTVTTGQGTIQGTAVLVTVPLGVLQSGAIQFSPALPADKLNAINGLGMGTLNKCYLRFPVAFWDTSADWINYVPAAANRGEWAEWLSLARVTGKPVLLGFNAADYGRSLEKLSDSEIVARAMQTLRAIYGNAIPAPVDWQITRWMSDPFARGAYSFNKLGAPAGARTTLAAPLSRRVYFAGEATDAKYFQSVHGAYLSGLRAANEVLNQKTT</sequence>
<gene>
    <name evidence="10" type="ORF">GCM10010946_12730</name>
</gene>
<evidence type="ECO:0000313" key="10">
    <source>
        <dbReference type="EMBL" id="GGX36411.1"/>
    </source>
</evidence>
<dbReference type="PANTHER" id="PTHR10742:SF410">
    <property type="entry name" value="LYSINE-SPECIFIC HISTONE DEMETHYLASE 2"/>
    <property type="match status" value="1"/>
</dbReference>
<dbReference type="PRINTS" id="PR00757">
    <property type="entry name" value="AMINEOXDASEF"/>
</dbReference>
<protein>
    <recommendedName>
        <fullName evidence="5">Tryptophan 2-monooxygenase</fullName>
        <ecNumber evidence="4">1.13.12.3</ecNumber>
    </recommendedName>
</protein>
<dbReference type="EMBL" id="BMYU01000002">
    <property type="protein sequence ID" value="GGX36411.1"/>
    <property type="molecule type" value="Genomic_DNA"/>
</dbReference>
<evidence type="ECO:0000256" key="7">
    <source>
        <dbReference type="ARBA" id="ARBA00023070"/>
    </source>
</evidence>
<dbReference type="Gene3D" id="3.90.660.10">
    <property type="match status" value="1"/>
</dbReference>
<dbReference type="PROSITE" id="PS51257">
    <property type="entry name" value="PROKAR_LIPOPROTEIN"/>
    <property type="match status" value="1"/>
</dbReference>
<dbReference type="SUPFAM" id="SSF51905">
    <property type="entry name" value="FAD/NAD(P)-binding domain"/>
    <property type="match status" value="1"/>
</dbReference>
<dbReference type="Gene3D" id="3.50.50.60">
    <property type="entry name" value="FAD/NAD(P)-binding domain"/>
    <property type="match status" value="1"/>
</dbReference>
<organism evidence="10 11">
    <name type="scientific">Undibacterium squillarum</name>
    <dbReference type="NCBI Taxonomy" id="1131567"/>
    <lineage>
        <taxon>Bacteria</taxon>
        <taxon>Pseudomonadati</taxon>
        <taxon>Pseudomonadota</taxon>
        <taxon>Betaproteobacteria</taxon>
        <taxon>Burkholderiales</taxon>
        <taxon>Oxalobacteraceae</taxon>
        <taxon>Undibacterium</taxon>
    </lineage>
</organism>
<comment type="caution">
    <text evidence="10">The sequence shown here is derived from an EMBL/GenBank/DDBJ whole genome shotgun (WGS) entry which is preliminary data.</text>
</comment>
<feature type="domain" description="Amine oxidase" evidence="9">
    <location>
        <begin position="49"/>
        <end position="462"/>
    </location>
</feature>
<evidence type="ECO:0000259" key="9">
    <source>
        <dbReference type="Pfam" id="PF01593"/>
    </source>
</evidence>
<evidence type="ECO:0000256" key="8">
    <source>
        <dbReference type="ARBA" id="ARBA00047321"/>
    </source>
</evidence>